<organism evidence="1 2">
    <name type="scientific">Somion occarium</name>
    <dbReference type="NCBI Taxonomy" id="3059160"/>
    <lineage>
        <taxon>Eukaryota</taxon>
        <taxon>Fungi</taxon>
        <taxon>Dikarya</taxon>
        <taxon>Basidiomycota</taxon>
        <taxon>Agaricomycotina</taxon>
        <taxon>Agaricomycetes</taxon>
        <taxon>Polyporales</taxon>
        <taxon>Cerrenaceae</taxon>
        <taxon>Somion</taxon>
    </lineage>
</organism>
<sequence length="131" mass="14783">MHPCLTFRVGLYHGLVNNYVSLSDPCMGDVGLVDNYFMLGHYSTHLLQPASLYQPPVQSQSALGLSSRIGFYMGSTSHSNLRVHWSNQCLFEFRPIAMRGPSSDGHFRNLPLCTIDYSGNCYLRPWQENGH</sequence>
<dbReference type="Proteomes" id="UP001497453">
    <property type="component" value="Chromosome 4"/>
</dbReference>
<keyword evidence="2" id="KW-1185">Reference proteome</keyword>
<accession>A0ABP1DHQ4</accession>
<evidence type="ECO:0000313" key="1">
    <source>
        <dbReference type="EMBL" id="CAL1706484.1"/>
    </source>
</evidence>
<gene>
    <name evidence="1" type="ORF">GFSPODELE1_LOCUS5891</name>
</gene>
<evidence type="ECO:0000313" key="2">
    <source>
        <dbReference type="Proteomes" id="UP001497453"/>
    </source>
</evidence>
<protein>
    <submittedName>
        <fullName evidence="1">Uncharacterized protein</fullName>
    </submittedName>
</protein>
<dbReference type="EMBL" id="OZ037947">
    <property type="protein sequence ID" value="CAL1706484.1"/>
    <property type="molecule type" value="Genomic_DNA"/>
</dbReference>
<name>A0ABP1DHQ4_9APHY</name>
<reference evidence="2" key="1">
    <citation type="submission" date="2024-04" db="EMBL/GenBank/DDBJ databases">
        <authorList>
            <person name="Shaw F."/>
            <person name="Minotto A."/>
        </authorList>
    </citation>
    <scope>NUCLEOTIDE SEQUENCE [LARGE SCALE GENOMIC DNA]</scope>
</reference>
<proteinExistence type="predicted"/>